<keyword evidence="4" id="KW-0539">Nucleus</keyword>
<evidence type="ECO:0000313" key="7">
    <source>
        <dbReference type="EMBL" id="KAK8891000.1"/>
    </source>
</evidence>
<dbReference type="Proteomes" id="UP001470230">
    <property type="component" value="Unassembled WGS sequence"/>
</dbReference>
<proteinExistence type="inferred from homology"/>
<comment type="subcellular location">
    <subcellularLocation>
        <location evidence="1">Nucleus</location>
    </subcellularLocation>
</comment>
<gene>
    <name evidence="7" type="ORF">M9Y10_028203</name>
</gene>
<comment type="caution">
    <text evidence="7">The sequence shown here is derived from an EMBL/GenBank/DDBJ whole genome shotgun (WGS) entry which is preliminary data.</text>
</comment>
<evidence type="ECO:0000256" key="6">
    <source>
        <dbReference type="SAM" id="MobiDB-lite"/>
    </source>
</evidence>
<feature type="compositionally biased region" description="Low complexity" evidence="6">
    <location>
        <begin position="81"/>
        <end position="93"/>
    </location>
</feature>
<protein>
    <submittedName>
        <fullName evidence="7">Transcription initiation factor TFIID subunit 10</fullName>
    </submittedName>
</protein>
<sequence>MTTKWMEEVQQENANIEKFLRGMSEYPSPIPDTVIMHVLAEAGLQTSDPRVHRTLNVAIQKFITEVLADCATAAKQRNKASQQSSSSKKSLDLQVSDLKCVLERRDIHVYRPEFIVSIPQNGHEE</sequence>
<keyword evidence="3" id="KW-0804">Transcription</keyword>
<evidence type="ECO:0000256" key="1">
    <source>
        <dbReference type="ARBA" id="ARBA00004123"/>
    </source>
</evidence>
<keyword evidence="2" id="KW-0805">Transcription regulation</keyword>
<dbReference type="PANTHER" id="PTHR21242:SF0">
    <property type="entry name" value="TRANSCRIPTION INITIATION FACTOR TFIID SUBUNIT 10"/>
    <property type="match status" value="1"/>
</dbReference>
<keyword evidence="8" id="KW-1185">Reference proteome</keyword>
<dbReference type="PANTHER" id="PTHR21242">
    <property type="entry name" value="TRANSCRIPTION INITIATION FACTOR TFIID SUBUNIT 10"/>
    <property type="match status" value="1"/>
</dbReference>
<dbReference type="PRINTS" id="PR01443">
    <property type="entry name" value="TFIID30KDSUB"/>
</dbReference>
<dbReference type="EMBL" id="JAPFFF010000004">
    <property type="protein sequence ID" value="KAK8891000.1"/>
    <property type="molecule type" value="Genomic_DNA"/>
</dbReference>
<evidence type="ECO:0000256" key="3">
    <source>
        <dbReference type="ARBA" id="ARBA00023163"/>
    </source>
</evidence>
<feature type="region of interest" description="Disordered" evidence="6">
    <location>
        <begin position="74"/>
        <end position="93"/>
    </location>
</feature>
<accession>A0ABR2KIM7</accession>
<reference evidence="7 8" key="1">
    <citation type="submission" date="2024-04" db="EMBL/GenBank/DDBJ databases">
        <title>Tritrichomonas musculus Genome.</title>
        <authorList>
            <person name="Alves-Ferreira E."/>
            <person name="Grigg M."/>
            <person name="Lorenzi H."/>
            <person name="Galac M."/>
        </authorList>
    </citation>
    <scope>NUCLEOTIDE SEQUENCE [LARGE SCALE GENOMIC DNA]</scope>
    <source>
        <strain evidence="7 8">EAF2021</strain>
    </source>
</reference>
<evidence type="ECO:0000256" key="5">
    <source>
        <dbReference type="ARBA" id="ARBA00025730"/>
    </source>
</evidence>
<evidence type="ECO:0000313" key="8">
    <source>
        <dbReference type="Proteomes" id="UP001470230"/>
    </source>
</evidence>
<dbReference type="Pfam" id="PF03540">
    <property type="entry name" value="TAF10"/>
    <property type="match status" value="1"/>
</dbReference>
<evidence type="ECO:0000256" key="2">
    <source>
        <dbReference type="ARBA" id="ARBA00023015"/>
    </source>
</evidence>
<comment type="similarity">
    <text evidence="5">Belongs to the TAF10 family.</text>
</comment>
<dbReference type="InterPro" id="IPR003923">
    <property type="entry name" value="TAF10"/>
</dbReference>
<organism evidence="7 8">
    <name type="scientific">Tritrichomonas musculus</name>
    <dbReference type="NCBI Taxonomy" id="1915356"/>
    <lineage>
        <taxon>Eukaryota</taxon>
        <taxon>Metamonada</taxon>
        <taxon>Parabasalia</taxon>
        <taxon>Tritrichomonadida</taxon>
        <taxon>Tritrichomonadidae</taxon>
        <taxon>Tritrichomonas</taxon>
    </lineage>
</organism>
<evidence type="ECO:0000256" key="4">
    <source>
        <dbReference type="ARBA" id="ARBA00023242"/>
    </source>
</evidence>
<name>A0ABR2KIM7_9EUKA</name>